<proteinExistence type="inferred from homology"/>
<evidence type="ECO:0000256" key="3">
    <source>
        <dbReference type="ARBA" id="ARBA00022989"/>
    </source>
</evidence>
<comment type="similarity">
    <text evidence="5">Belongs to the SAT4 family.</text>
</comment>
<evidence type="ECO:0000313" key="9">
    <source>
        <dbReference type="Proteomes" id="UP000283895"/>
    </source>
</evidence>
<dbReference type="Pfam" id="PF20684">
    <property type="entry name" value="Fung_rhodopsin"/>
    <property type="match status" value="1"/>
</dbReference>
<keyword evidence="3 6" id="KW-1133">Transmembrane helix</keyword>
<feature type="domain" description="Rhodopsin" evidence="7">
    <location>
        <begin position="24"/>
        <end position="265"/>
    </location>
</feature>
<comment type="subcellular location">
    <subcellularLocation>
        <location evidence="1">Membrane</location>
        <topology evidence="1">Multi-pass membrane protein</topology>
    </subcellularLocation>
</comment>
<evidence type="ECO:0000313" key="8">
    <source>
        <dbReference type="EMBL" id="ROW04752.1"/>
    </source>
</evidence>
<dbReference type="OrthoDB" id="4329349at2759"/>
<evidence type="ECO:0000256" key="2">
    <source>
        <dbReference type="ARBA" id="ARBA00022692"/>
    </source>
</evidence>
<accession>A0A423WN22</accession>
<keyword evidence="9" id="KW-1185">Reference proteome</keyword>
<dbReference type="GO" id="GO:0016020">
    <property type="term" value="C:membrane"/>
    <property type="evidence" value="ECO:0007669"/>
    <property type="project" value="UniProtKB-SubCell"/>
</dbReference>
<evidence type="ECO:0000256" key="6">
    <source>
        <dbReference type="SAM" id="Phobius"/>
    </source>
</evidence>
<evidence type="ECO:0000256" key="1">
    <source>
        <dbReference type="ARBA" id="ARBA00004141"/>
    </source>
</evidence>
<feature type="transmembrane region" description="Helical" evidence="6">
    <location>
        <begin position="127"/>
        <end position="154"/>
    </location>
</feature>
<feature type="transmembrane region" description="Helical" evidence="6">
    <location>
        <begin position="85"/>
        <end position="107"/>
    </location>
</feature>
<keyword evidence="2 6" id="KW-0812">Transmembrane</keyword>
<dbReference type="PANTHER" id="PTHR33048">
    <property type="entry name" value="PTH11-LIKE INTEGRAL MEMBRANE PROTEIN (AFU_ORTHOLOGUE AFUA_5G11245)"/>
    <property type="match status" value="1"/>
</dbReference>
<dbReference type="AlphaFoldDB" id="A0A423WN22"/>
<gene>
    <name evidence="8" type="ORF">VMCG_04836</name>
</gene>
<feature type="transmembrane region" description="Helical" evidence="6">
    <location>
        <begin position="210"/>
        <end position="232"/>
    </location>
</feature>
<reference evidence="8 9" key="1">
    <citation type="submission" date="2015-09" db="EMBL/GenBank/DDBJ databases">
        <title>Host preference determinants of Valsa canker pathogens revealed by comparative genomics.</title>
        <authorList>
            <person name="Yin Z."/>
            <person name="Huang L."/>
        </authorList>
    </citation>
    <scope>NUCLEOTIDE SEQUENCE [LARGE SCALE GENOMIC DNA]</scope>
    <source>
        <strain evidence="8 9">03-1</strain>
    </source>
</reference>
<protein>
    <recommendedName>
        <fullName evidence="7">Rhodopsin domain-containing protein</fullName>
    </recommendedName>
</protein>
<name>A0A423WN22_9PEZI</name>
<dbReference type="Proteomes" id="UP000283895">
    <property type="component" value="Unassembled WGS sequence"/>
</dbReference>
<feature type="transmembrane region" description="Helical" evidence="6">
    <location>
        <begin position="12"/>
        <end position="31"/>
    </location>
</feature>
<comment type="caution">
    <text evidence="8">The sequence shown here is derived from an EMBL/GenBank/DDBJ whole genome shotgun (WGS) entry which is preliminary data.</text>
</comment>
<evidence type="ECO:0000259" key="7">
    <source>
        <dbReference type="Pfam" id="PF20684"/>
    </source>
</evidence>
<evidence type="ECO:0000256" key="5">
    <source>
        <dbReference type="ARBA" id="ARBA00038359"/>
    </source>
</evidence>
<dbReference type="InterPro" id="IPR049326">
    <property type="entry name" value="Rhodopsin_dom_fungi"/>
</dbReference>
<organism evidence="8 9">
    <name type="scientific">Cytospora schulzeri</name>
    <dbReference type="NCBI Taxonomy" id="448051"/>
    <lineage>
        <taxon>Eukaryota</taxon>
        <taxon>Fungi</taxon>
        <taxon>Dikarya</taxon>
        <taxon>Ascomycota</taxon>
        <taxon>Pezizomycotina</taxon>
        <taxon>Sordariomycetes</taxon>
        <taxon>Sordariomycetidae</taxon>
        <taxon>Diaporthales</taxon>
        <taxon>Cytosporaceae</taxon>
        <taxon>Cytospora</taxon>
    </lineage>
</organism>
<dbReference type="PANTHER" id="PTHR33048:SF2">
    <property type="entry name" value="SRPK"/>
    <property type="match status" value="1"/>
</dbReference>
<feature type="transmembrane region" description="Helical" evidence="6">
    <location>
        <begin position="174"/>
        <end position="198"/>
    </location>
</feature>
<dbReference type="EMBL" id="LKEA01000013">
    <property type="protein sequence ID" value="ROW04752.1"/>
    <property type="molecule type" value="Genomic_DNA"/>
</dbReference>
<dbReference type="InterPro" id="IPR052337">
    <property type="entry name" value="SAT4-like"/>
</dbReference>
<evidence type="ECO:0000256" key="4">
    <source>
        <dbReference type="ARBA" id="ARBA00023136"/>
    </source>
</evidence>
<keyword evidence="4 6" id="KW-0472">Membrane</keyword>
<sequence>MGLTSSLVEMWTLYIVGSLIMFVRVACRWKMVGVRNFKADDYIIWLSWVIYTVMSVAADICGRHADLHTLSLEARSKLTNEEAWPYVWVTRWFCAGVATYVAFVWTLKFNMLFFYKRVVNGLWVEKFIMPVMVLVGATGVIIMIILFASCRPYYKMWIVYPDQGANCEPQAEIYMLPALVLNMITDLCIMAIPAPVIFPVKTTIWRKISLVIIFSAGFFIMVAAILRVYFVLVVGDGGTAAIWSCREDFVAILVGQAPILRPAFTRRFWTGEMSQGSSAQRTKSSFPIQSGNDAFEMGTSKKGFGGAHQGSMHKSASRHPDYNVTIQSTRGRNSDGDSTDRIIDNGIVVDTWVDVESESINHAAKSEDPFRNH</sequence>